<name>G8C1H4_TETPH</name>
<feature type="transmembrane region" description="Helical" evidence="5">
    <location>
        <begin position="86"/>
        <end position="107"/>
    </location>
</feature>
<evidence type="ECO:0000313" key="7">
    <source>
        <dbReference type="Proteomes" id="UP000005666"/>
    </source>
</evidence>
<dbReference type="Pfam" id="PF04193">
    <property type="entry name" value="PQ-loop"/>
    <property type="match status" value="1"/>
</dbReference>
<comment type="subcellular location">
    <subcellularLocation>
        <location evidence="1">Membrane</location>
        <topology evidence="1">Multi-pass membrane protein</topology>
    </subcellularLocation>
</comment>
<evidence type="ECO:0000313" key="6">
    <source>
        <dbReference type="EMBL" id="CCE66002.1"/>
    </source>
</evidence>
<feature type="transmembrane region" description="Helical" evidence="5">
    <location>
        <begin position="157"/>
        <end position="174"/>
    </location>
</feature>
<feature type="transmembrane region" description="Helical" evidence="5">
    <location>
        <begin position="34"/>
        <end position="56"/>
    </location>
</feature>
<dbReference type="GO" id="GO:0016020">
    <property type="term" value="C:membrane"/>
    <property type="evidence" value="ECO:0007669"/>
    <property type="project" value="UniProtKB-SubCell"/>
</dbReference>
<dbReference type="OMA" id="YQAQFLY"/>
<dbReference type="HOGENOM" id="CLU_095775_0_0_1"/>
<feature type="transmembrane region" description="Helical" evidence="5">
    <location>
        <begin position="119"/>
        <end position="137"/>
    </location>
</feature>
<evidence type="ECO:0000256" key="5">
    <source>
        <dbReference type="SAM" id="Phobius"/>
    </source>
</evidence>
<dbReference type="Gene3D" id="1.20.1280.290">
    <property type="match status" value="1"/>
</dbReference>
<organism evidence="6 7">
    <name type="scientific">Tetrapisispora phaffii (strain ATCC 24235 / CBS 4417 / NBRC 1672 / NRRL Y-8282 / UCD 70-5)</name>
    <name type="common">Yeast</name>
    <name type="synonym">Fabospora phaffii</name>
    <dbReference type="NCBI Taxonomy" id="1071381"/>
    <lineage>
        <taxon>Eukaryota</taxon>
        <taxon>Fungi</taxon>
        <taxon>Dikarya</taxon>
        <taxon>Ascomycota</taxon>
        <taxon>Saccharomycotina</taxon>
        <taxon>Saccharomycetes</taxon>
        <taxon>Saccharomycetales</taxon>
        <taxon>Saccharomycetaceae</taxon>
        <taxon>Tetrapisispora</taxon>
    </lineage>
</organism>
<keyword evidence="2 5" id="KW-0812">Transmembrane</keyword>
<gene>
    <name evidence="6" type="primary">TPHA0O00300</name>
    <name evidence="6" type="ordered locus">TPHA_0O00300</name>
</gene>
<sequence length="271" mass="31448">MFVTLFQSISKFIFVIAIWNQWKYNRNHRSIYGISYDLFAATFFSHLCLVWCTLNYKYSSLLITQAVNRFPLFYNTNNETPGTGNIPISLLILCNDILNIIGSIWVFKQLIFYRKTKHIYQGISPIFISVVCLFTVFNFFTLVCSLSNLPNNSGKFGIFYLEHINYIWVIGNLLESFKILPQISLNWMGRSTSGLSSTFILMNLFSATLMLVTSIFDGNSTVSYFLRPYNYQPIFVTVFQFILAVILFIQEKYVYINSKPYLQKGKESSIV</sequence>
<dbReference type="AlphaFoldDB" id="G8C1H4"/>
<keyword evidence="4 5" id="KW-0472">Membrane</keyword>
<keyword evidence="7" id="KW-1185">Reference proteome</keyword>
<feature type="transmembrane region" description="Helical" evidence="5">
    <location>
        <begin position="231"/>
        <end position="249"/>
    </location>
</feature>
<dbReference type="eggNOG" id="ENOG502RXGR">
    <property type="taxonomic scope" value="Eukaryota"/>
</dbReference>
<evidence type="ECO:0000256" key="4">
    <source>
        <dbReference type="ARBA" id="ARBA00023136"/>
    </source>
</evidence>
<dbReference type="InterPro" id="IPR006603">
    <property type="entry name" value="PQ-loop_rpt"/>
</dbReference>
<proteinExistence type="predicted"/>
<accession>G8C1H4</accession>
<dbReference type="Proteomes" id="UP000005666">
    <property type="component" value="Chromosome 15"/>
</dbReference>
<evidence type="ECO:0000256" key="1">
    <source>
        <dbReference type="ARBA" id="ARBA00004141"/>
    </source>
</evidence>
<dbReference type="KEGG" id="tpf:TPHA_0O00300"/>
<evidence type="ECO:0000256" key="3">
    <source>
        <dbReference type="ARBA" id="ARBA00022989"/>
    </source>
</evidence>
<reference evidence="6 7" key="1">
    <citation type="journal article" date="2011" name="Proc. Natl. Acad. Sci. U.S.A.">
        <title>Evolutionary erosion of yeast sex chromosomes by mating-type switching accidents.</title>
        <authorList>
            <person name="Gordon J.L."/>
            <person name="Armisen D."/>
            <person name="Proux-Wera E."/>
            <person name="Oheigeartaigh S.S."/>
            <person name="Byrne K.P."/>
            <person name="Wolfe K.H."/>
        </authorList>
    </citation>
    <scope>NUCLEOTIDE SEQUENCE [LARGE SCALE GENOMIC DNA]</scope>
    <source>
        <strain evidence="7">ATCC 24235 / CBS 4417 / NBRC 1672 / NRRL Y-8282 / UCD 70-5</strain>
    </source>
</reference>
<keyword evidence="3 5" id="KW-1133">Transmembrane helix</keyword>
<feature type="transmembrane region" description="Helical" evidence="5">
    <location>
        <begin position="195"/>
        <end position="216"/>
    </location>
</feature>
<evidence type="ECO:0000256" key="2">
    <source>
        <dbReference type="ARBA" id="ARBA00022692"/>
    </source>
</evidence>
<dbReference type="OrthoDB" id="75720at2759"/>
<protein>
    <submittedName>
        <fullName evidence="6">Uncharacterized protein</fullName>
    </submittedName>
</protein>
<dbReference type="EMBL" id="HE612870">
    <property type="protein sequence ID" value="CCE66002.1"/>
    <property type="molecule type" value="Genomic_DNA"/>
</dbReference>
<dbReference type="RefSeq" id="XP_003688436.1">
    <property type="nucleotide sequence ID" value="XM_003688388.1"/>
</dbReference>
<dbReference type="GeneID" id="11530546"/>